<evidence type="ECO:0000259" key="2">
    <source>
        <dbReference type="Pfam" id="PF23921"/>
    </source>
</evidence>
<reference evidence="3" key="1">
    <citation type="submission" date="2021-03" db="EMBL/GenBank/DDBJ databases">
        <title>Genomic Encyclopedia of Type Strains, Phase IV (KMG-IV): sequencing the most valuable type-strain genomes for metagenomic binning, comparative biology and taxonomic classification.</title>
        <authorList>
            <person name="Goeker M."/>
        </authorList>
    </citation>
    <scope>NUCLEOTIDE SEQUENCE</scope>
    <source>
        <strain evidence="3">DSM 23564</strain>
    </source>
</reference>
<feature type="region of interest" description="Disordered" evidence="1">
    <location>
        <begin position="1"/>
        <end position="38"/>
    </location>
</feature>
<dbReference type="RefSeq" id="WP_245202658.1">
    <property type="nucleotide sequence ID" value="NZ_JAGGKQ010000007.1"/>
</dbReference>
<accession>A0A8T4GFA0</accession>
<feature type="region of interest" description="Disordered" evidence="1">
    <location>
        <begin position="77"/>
        <end position="99"/>
    </location>
</feature>
<comment type="caution">
    <text evidence="3">The sequence shown here is derived from an EMBL/GenBank/DDBJ whole genome shotgun (WGS) entry which is preliminary data.</text>
</comment>
<feature type="domain" description="DUF7260" evidence="2">
    <location>
        <begin position="45"/>
        <end position="282"/>
    </location>
</feature>
<feature type="compositionally biased region" description="Polar residues" evidence="1">
    <location>
        <begin position="15"/>
        <end position="27"/>
    </location>
</feature>
<feature type="compositionally biased region" description="Low complexity" evidence="1">
    <location>
        <begin position="78"/>
        <end position="91"/>
    </location>
</feature>
<keyword evidence="4" id="KW-1185">Reference proteome</keyword>
<dbReference type="Proteomes" id="UP000823588">
    <property type="component" value="Unassembled WGS sequence"/>
</dbReference>
<sequence>MAASDPSDPNDSESTDTGNESLSQPNGGVNKERSKAVEYGTILKPLREATESLDLERRRLVDECQAFKAFRSRINRIPTSKTPTTSTSSKTLQRQEQVPGTGLVAVRDAYRETVMGVPHYEAEYNDTYPQSLAAEFSPEVAVALTQGSVFTERYNRLLCAKTRESIEEREQFITAVDTERESLTRAADRLRSIAEELQTLGEPPLSDLDYGTLDAYRVRTETLESNCDAIARRRQREHAATSRSLQLDDTLPDVATYLYQDHSVTYPALATVGRLGDRLCDLRESIGREMMLRR</sequence>
<proteinExistence type="predicted"/>
<dbReference type="AlphaFoldDB" id="A0A8T4GFA0"/>
<name>A0A8T4GFA0_9EURY</name>
<dbReference type="Pfam" id="PF23921">
    <property type="entry name" value="DUF7260"/>
    <property type="match status" value="1"/>
</dbReference>
<evidence type="ECO:0000313" key="4">
    <source>
        <dbReference type="Proteomes" id="UP000823588"/>
    </source>
</evidence>
<dbReference type="EMBL" id="JAGGKQ010000007">
    <property type="protein sequence ID" value="MBP1922407.1"/>
    <property type="molecule type" value="Genomic_DNA"/>
</dbReference>
<organism evidence="3 4">
    <name type="scientific">Halorubrum alkaliphilum</name>
    <dbReference type="NCBI Taxonomy" id="261290"/>
    <lineage>
        <taxon>Archaea</taxon>
        <taxon>Methanobacteriati</taxon>
        <taxon>Methanobacteriota</taxon>
        <taxon>Stenosarchaea group</taxon>
        <taxon>Halobacteria</taxon>
        <taxon>Halobacteriales</taxon>
        <taxon>Haloferacaceae</taxon>
        <taxon>Halorubrum</taxon>
    </lineage>
</organism>
<dbReference type="InterPro" id="IPR055684">
    <property type="entry name" value="DUF7260"/>
</dbReference>
<gene>
    <name evidence="3" type="ORF">J2751_001415</name>
</gene>
<evidence type="ECO:0000313" key="3">
    <source>
        <dbReference type="EMBL" id="MBP1922407.1"/>
    </source>
</evidence>
<protein>
    <recommendedName>
        <fullName evidence="2">DUF7260 domain-containing protein</fullName>
    </recommendedName>
</protein>
<evidence type="ECO:0000256" key="1">
    <source>
        <dbReference type="SAM" id="MobiDB-lite"/>
    </source>
</evidence>